<comment type="catalytic activity">
    <reaction evidence="7">
        <text>Hydrolysis of oligopeptides, with broad specificity. Gly or Ala commonly occur as P1 or P1' residues, but more distant residues are also important, as is shown by the fact that Z-Gly-Pro-Gly-|-Gly-Pro-Ala is cleaved, but not Z-(Gly)(5).</text>
        <dbReference type="EC" id="3.4.24.70"/>
    </reaction>
</comment>
<dbReference type="CDD" id="cd06456">
    <property type="entry name" value="M3A_DCP"/>
    <property type="match status" value="1"/>
</dbReference>
<evidence type="ECO:0000259" key="10">
    <source>
        <dbReference type="Pfam" id="PF01432"/>
    </source>
</evidence>
<accession>A0A7W7YMA2</accession>
<dbReference type="AlphaFoldDB" id="A0A7W7YMA2"/>
<comment type="similarity">
    <text evidence="1 9">Belongs to the peptidase M3 family.</text>
</comment>
<dbReference type="Pfam" id="PF01432">
    <property type="entry name" value="Peptidase_M3"/>
    <property type="match status" value="1"/>
</dbReference>
<dbReference type="Gene3D" id="1.10.1370.10">
    <property type="entry name" value="Neurolysin, domain 3"/>
    <property type="match status" value="1"/>
</dbReference>
<dbReference type="Gene3D" id="3.40.390.10">
    <property type="entry name" value="Collagenase (Catalytic Domain)"/>
    <property type="match status" value="1"/>
</dbReference>
<dbReference type="SUPFAM" id="SSF55486">
    <property type="entry name" value="Metalloproteases ('zincins'), catalytic domain"/>
    <property type="match status" value="1"/>
</dbReference>
<keyword evidence="4 9" id="KW-0378">Hydrolase</keyword>
<evidence type="ECO:0000256" key="7">
    <source>
        <dbReference type="ARBA" id="ARBA00024603"/>
    </source>
</evidence>
<dbReference type="InterPro" id="IPR034005">
    <property type="entry name" value="M3A_DCP"/>
</dbReference>
<dbReference type="GO" id="GO:0006508">
    <property type="term" value="P:proteolysis"/>
    <property type="evidence" value="ECO:0007669"/>
    <property type="project" value="UniProtKB-KW"/>
</dbReference>
<evidence type="ECO:0000256" key="4">
    <source>
        <dbReference type="ARBA" id="ARBA00022801"/>
    </source>
</evidence>
<evidence type="ECO:0000256" key="3">
    <source>
        <dbReference type="ARBA" id="ARBA00022723"/>
    </source>
</evidence>
<dbReference type="Gene3D" id="1.10.1370.40">
    <property type="match status" value="1"/>
</dbReference>
<evidence type="ECO:0000256" key="2">
    <source>
        <dbReference type="ARBA" id="ARBA00022670"/>
    </source>
</evidence>
<dbReference type="GO" id="GO:0046872">
    <property type="term" value="F:metal ion binding"/>
    <property type="evidence" value="ECO:0007669"/>
    <property type="project" value="UniProtKB-UniRule"/>
</dbReference>
<dbReference type="EMBL" id="JACHIF010000006">
    <property type="protein sequence ID" value="MBB5038800.1"/>
    <property type="molecule type" value="Genomic_DNA"/>
</dbReference>
<evidence type="ECO:0000256" key="9">
    <source>
        <dbReference type="RuleBase" id="RU003435"/>
    </source>
</evidence>
<dbReference type="PANTHER" id="PTHR43660:SF1">
    <property type="entry name" value="DIPEPTIDYL CARBOXYPEPTIDASE"/>
    <property type="match status" value="1"/>
</dbReference>
<protein>
    <recommendedName>
        <fullName evidence="8">oligopeptidase A</fullName>
        <ecNumber evidence="8">3.4.24.70</ecNumber>
    </recommendedName>
</protein>
<organism evidence="12 13">
    <name type="scientific">Prosthecobacter dejongeii</name>
    <dbReference type="NCBI Taxonomy" id="48465"/>
    <lineage>
        <taxon>Bacteria</taxon>
        <taxon>Pseudomonadati</taxon>
        <taxon>Verrucomicrobiota</taxon>
        <taxon>Verrucomicrobiia</taxon>
        <taxon>Verrucomicrobiales</taxon>
        <taxon>Verrucomicrobiaceae</taxon>
        <taxon>Prosthecobacter</taxon>
    </lineage>
</organism>
<evidence type="ECO:0000256" key="8">
    <source>
        <dbReference type="ARBA" id="ARBA00026100"/>
    </source>
</evidence>
<comment type="caution">
    <text evidence="12">The sequence shown here is derived from an EMBL/GenBank/DDBJ whole genome shotgun (WGS) entry which is preliminary data.</text>
</comment>
<gene>
    <name evidence="12" type="ORF">HNQ64_003065</name>
</gene>
<dbReference type="PANTHER" id="PTHR43660">
    <property type="entry name" value="DIPEPTIDYL CARBOXYPEPTIDASE"/>
    <property type="match status" value="1"/>
</dbReference>
<dbReference type="InterPro" id="IPR024079">
    <property type="entry name" value="MetalloPept_cat_dom_sf"/>
</dbReference>
<name>A0A7W7YMA2_9BACT</name>
<dbReference type="InterPro" id="IPR045666">
    <property type="entry name" value="OpdA_N"/>
</dbReference>
<evidence type="ECO:0000256" key="6">
    <source>
        <dbReference type="ARBA" id="ARBA00023049"/>
    </source>
</evidence>
<dbReference type="InterPro" id="IPR045090">
    <property type="entry name" value="Pept_M3A_M3B"/>
</dbReference>
<sequence length="704" mass="79658">MAQPFLTQDFHIRWSTLDSSCIQADIKTALEQADANINRLIEQDRGKMNFDTVVLALDESTRALNEAWGLVQHLDALCNSPAMREAHNAMLAEVSSFFAKIPLNEHLWDLLETYSKTEEARDLSPVRKRALKETMESFIQAGSNLPPEKKKRLEELESELCQATQKYSENVLDSTNKWELILTDADRLKGMPQSAIDAARAEAAAKGLGTPEAPHYRLTLKAPSMIPVMEYAEDESLRKAVWEGSTGIGRGGDHDNTELIWKILRLRHEKAQLMGKSNFADHVLQQRMAKNGQTALQFIENLHAKVKGAFDRETIQLQEYRADAVGQAADLLQPWEVGYWAEKQRKAEYDFDEEELRPYFPLDKVLGGMFRLAEMVFDLRIVGRDVVHYPAGESGPASTQPGELGPVEVWHPDVKFYEVRNEKGVHIGSFYADWHPRDSKRGGAWMNYLKGGVPPSGERDRRLHLGLICGNMTPPVDGKPALLTHDEVCTVFHEFGHLLHQLLGNVEIPSLNGVNVYWDFVELPSQILENFCWERESLDLFARHHETGETIPARLLKKVLAAKNYRSASDIVRQLSFGKLDLELHMHHATDEGADLDQLSRQLLKPYLMPLKTETPSMARRFGHLFSSPVGYAAGYYSYKWAEVLDADAFTRFQNEGVLNPKVGRDFRDKVLSKGNSEDPAKLFRDFMGRDPDPMALLIRAALA</sequence>
<dbReference type="EC" id="3.4.24.70" evidence="8"/>
<dbReference type="Proteomes" id="UP000534294">
    <property type="component" value="Unassembled WGS sequence"/>
</dbReference>
<evidence type="ECO:0000313" key="13">
    <source>
        <dbReference type="Proteomes" id="UP000534294"/>
    </source>
</evidence>
<evidence type="ECO:0000256" key="1">
    <source>
        <dbReference type="ARBA" id="ARBA00006040"/>
    </source>
</evidence>
<feature type="domain" description="Oligopeptidase A N-terminal" evidence="11">
    <location>
        <begin position="27"/>
        <end position="149"/>
    </location>
</feature>
<keyword evidence="6 9" id="KW-0482">Metalloprotease</keyword>
<dbReference type="Pfam" id="PF19310">
    <property type="entry name" value="TOP_N"/>
    <property type="match status" value="1"/>
</dbReference>
<dbReference type="InterPro" id="IPR001567">
    <property type="entry name" value="Pept_M3A_M3B_dom"/>
</dbReference>
<evidence type="ECO:0000256" key="5">
    <source>
        <dbReference type="ARBA" id="ARBA00022833"/>
    </source>
</evidence>
<keyword evidence="13" id="KW-1185">Reference proteome</keyword>
<evidence type="ECO:0000313" key="12">
    <source>
        <dbReference type="EMBL" id="MBB5038800.1"/>
    </source>
</evidence>
<comment type="cofactor">
    <cofactor evidence="9">
        <name>Zn(2+)</name>
        <dbReference type="ChEBI" id="CHEBI:29105"/>
    </cofactor>
    <text evidence="9">Binds 1 zinc ion.</text>
</comment>
<proteinExistence type="inferred from homology"/>
<keyword evidence="3 9" id="KW-0479">Metal-binding</keyword>
<dbReference type="GO" id="GO:0004222">
    <property type="term" value="F:metalloendopeptidase activity"/>
    <property type="evidence" value="ECO:0007669"/>
    <property type="project" value="UniProtKB-EC"/>
</dbReference>
<evidence type="ECO:0000259" key="11">
    <source>
        <dbReference type="Pfam" id="PF19310"/>
    </source>
</evidence>
<dbReference type="InterPro" id="IPR024077">
    <property type="entry name" value="Neurolysin/TOP_dom2"/>
</dbReference>
<keyword evidence="2 9" id="KW-0645">Protease</keyword>
<feature type="domain" description="Peptidase M3A/M3B catalytic" evidence="10">
    <location>
        <begin position="228"/>
        <end position="699"/>
    </location>
</feature>
<keyword evidence="5 9" id="KW-0862">Zinc</keyword>
<reference evidence="12 13" key="1">
    <citation type="submission" date="2020-08" db="EMBL/GenBank/DDBJ databases">
        <title>Genomic Encyclopedia of Type Strains, Phase IV (KMG-IV): sequencing the most valuable type-strain genomes for metagenomic binning, comparative biology and taxonomic classification.</title>
        <authorList>
            <person name="Goeker M."/>
        </authorList>
    </citation>
    <scope>NUCLEOTIDE SEQUENCE [LARGE SCALE GENOMIC DNA]</scope>
    <source>
        <strain evidence="12 13">DSM 12251</strain>
    </source>
</reference>
<dbReference type="RefSeq" id="WP_184209940.1">
    <property type="nucleotide sequence ID" value="NZ_JACHIF010000006.1"/>
</dbReference>